<sequence length="287" mass="32141">MWVVFRLPAKSPPSLQFSSRLNLQMSVVPTKPSAGKKSTLPAVKSAKGHKKYHHCNCYGHEDGLPNYKLLAMPRTNNYYAAVGGCPCIPRVPAHPGSWRVKEATLRSSTYRHGNGCINKSSTNGQCCVHSGYQYGYKPGPHTVHPKNTADSGKCDTFGNMAFKSRACFPADNISDMSSVSPRKLEDLEALILEEHQARLRAEEDLTQLAEIKMNGTQDQYKNDRSAAAAVEPSEAELEELLREVKSIVNRPLHQTNIDELRRLVKKHELQQQRREYLASKKEAELKL</sequence>
<reference evidence="2 3" key="1">
    <citation type="submission" date="2020-08" db="EMBL/GenBank/DDBJ databases">
        <authorList>
            <person name="Newling K."/>
            <person name="Davey J."/>
            <person name="Forrester S."/>
        </authorList>
    </citation>
    <scope>NUCLEOTIDE SEQUENCE [LARGE SCALE GENOMIC DNA]</scope>
    <source>
        <strain evidence="3">Crithidia deanei Carvalho (ATCC PRA-265)</strain>
    </source>
</reference>
<dbReference type="VEuPathDB" id="TriTrypDB:ADEAN_000123800"/>
<name>S9X3X4_9TRYP</name>
<evidence type="ECO:0000313" key="3">
    <source>
        <dbReference type="Proteomes" id="UP000515908"/>
    </source>
</evidence>
<keyword evidence="3" id="KW-1185">Reference proteome</keyword>
<dbReference type="Proteomes" id="UP000515908">
    <property type="component" value="Chromosome 02"/>
</dbReference>
<feature type="coiled-coil region" evidence="1">
    <location>
        <begin position="184"/>
        <end position="212"/>
    </location>
</feature>
<dbReference type="OrthoDB" id="238331at2759"/>
<evidence type="ECO:0000313" key="2">
    <source>
        <dbReference type="EMBL" id="CAD2213795.1"/>
    </source>
</evidence>
<protein>
    <submittedName>
        <fullName evidence="2">Uncharacterized protein</fullName>
    </submittedName>
</protein>
<keyword evidence="1" id="KW-0175">Coiled coil</keyword>
<proteinExistence type="predicted"/>
<dbReference type="AlphaFoldDB" id="S9X3X4"/>
<gene>
    <name evidence="2" type="ORF">ADEAN_000123800</name>
</gene>
<dbReference type="EMBL" id="LR877146">
    <property type="protein sequence ID" value="CAD2213795.1"/>
    <property type="molecule type" value="Genomic_DNA"/>
</dbReference>
<accession>S9X3X4</accession>
<organism evidence="2 3">
    <name type="scientific">Angomonas deanei</name>
    <dbReference type="NCBI Taxonomy" id="59799"/>
    <lineage>
        <taxon>Eukaryota</taxon>
        <taxon>Discoba</taxon>
        <taxon>Euglenozoa</taxon>
        <taxon>Kinetoplastea</taxon>
        <taxon>Metakinetoplastina</taxon>
        <taxon>Trypanosomatida</taxon>
        <taxon>Trypanosomatidae</taxon>
        <taxon>Strigomonadinae</taxon>
        <taxon>Angomonas</taxon>
    </lineage>
</organism>
<evidence type="ECO:0000256" key="1">
    <source>
        <dbReference type="SAM" id="Coils"/>
    </source>
</evidence>